<evidence type="ECO:0000313" key="3">
    <source>
        <dbReference type="Proteomes" id="UP000887421"/>
    </source>
</evidence>
<gene>
    <name evidence="2" type="ORF">D16iCDA_05595</name>
</gene>
<reference evidence="2" key="1">
    <citation type="submission" date="2021-05" db="EMBL/GenBank/DDBJ databases">
        <title>Complete genome sequence of Pseudomonas seleniipraecipitans strain D1-6.</title>
        <authorList>
            <person name="Lafi F."/>
            <person name="Eida A."/>
            <person name="Alam I."/>
            <person name="Hert H."/>
            <person name="Saad M."/>
        </authorList>
    </citation>
    <scope>NUCLEOTIDE SEQUENCE</scope>
    <source>
        <strain evidence="2">D1-6</strain>
    </source>
</reference>
<name>A0ABY5JAX0_9GAMM</name>
<keyword evidence="1" id="KW-0812">Transmembrane</keyword>
<accession>A0ABY5JAX0</accession>
<dbReference type="Proteomes" id="UP000887421">
    <property type="component" value="Chromosome"/>
</dbReference>
<feature type="transmembrane region" description="Helical" evidence="1">
    <location>
        <begin position="161"/>
        <end position="182"/>
    </location>
</feature>
<keyword evidence="3" id="KW-1185">Reference proteome</keyword>
<organism evidence="2 3">
    <name type="scientific">Phytopseudomonas seleniipraecipitans</name>
    <dbReference type="NCBI Taxonomy" id="640205"/>
    <lineage>
        <taxon>Bacteria</taxon>
        <taxon>Pseudomonadati</taxon>
        <taxon>Pseudomonadota</taxon>
        <taxon>Gammaproteobacteria</taxon>
        <taxon>Pseudomonadales</taxon>
        <taxon>Pseudomonadaceae</taxon>
        <taxon>Phytopseudomonas</taxon>
    </lineage>
</organism>
<dbReference type="RefSeq" id="WP_164090976.1">
    <property type="nucleotide sequence ID" value="NZ_CP076114.1"/>
</dbReference>
<feature type="transmembrane region" description="Helical" evidence="1">
    <location>
        <begin position="188"/>
        <end position="208"/>
    </location>
</feature>
<sequence length="235" mass="26317">MAKDPNDFSEATKTKVFKRAGYQCSFPGCSLALIGPHSDSDGGGTVSTGEISHISGARPAANNRYKSHLSPEQRCHHSNAIALCRTHAKLIDSDEDKYTVEVICAWKEEHEARISKRQAGERFDEYYQKPYDKCSNEELLDDRNYRLGLVKEDSEQRAAKAFCMFGISALAAGVIYIVYLFLGGMHLYLFIAAIVLIVLPVVAAFKVLEEKSEFIQRQEAVIQEANHRLKERGVI</sequence>
<keyword evidence="1" id="KW-1133">Transmembrane helix</keyword>
<evidence type="ECO:0008006" key="4">
    <source>
        <dbReference type="Google" id="ProtNLM"/>
    </source>
</evidence>
<evidence type="ECO:0000313" key="2">
    <source>
        <dbReference type="EMBL" id="UUD65147.1"/>
    </source>
</evidence>
<evidence type="ECO:0000256" key="1">
    <source>
        <dbReference type="SAM" id="Phobius"/>
    </source>
</evidence>
<proteinExistence type="predicted"/>
<protein>
    <recommendedName>
        <fullName evidence="4">HNH endonuclease</fullName>
    </recommendedName>
</protein>
<dbReference type="EMBL" id="CP076114">
    <property type="protein sequence ID" value="UUD65147.1"/>
    <property type="molecule type" value="Genomic_DNA"/>
</dbReference>
<keyword evidence="1" id="KW-0472">Membrane</keyword>